<dbReference type="SUPFAM" id="SSF51905">
    <property type="entry name" value="FAD/NAD(P)-binding domain"/>
    <property type="match status" value="1"/>
</dbReference>
<dbReference type="SUPFAM" id="SSF54373">
    <property type="entry name" value="FAD-linked reductases, C-terminal domain"/>
    <property type="match status" value="1"/>
</dbReference>
<evidence type="ECO:0000256" key="1">
    <source>
        <dbReference type="ARBA" id="ARBA00023002"/>
    </source>
</evidence>
<dbReference type="RefSeq" id="WP_270029612.1">
    <property type="nucleotide sequence ID" value="NZ_JAPDDP010000099.1"/>
</dbReference>
<organism evidence="3 4">
    <name type="scientific">Solirubrobacter phytolaccae</name>
    <dbReference type="NCBI Taxonomy" id="1404360"/>
    <lineage>
        <taxon>Bacteria</taxon>
        <taxon>Bacillati</taxon>
        <taxon>Actinomycetota</taxon>
        <taxon>Thermoleophilia</taxon>
        <taxon>Solirubrobacterales</taxon>
        <taxon>Solirubrobacteraceae</taxon>
        <taxon>Solirubrobacter</taxon>
    </lineage>
</organism>
<dbReference type="Pfam" id="PF01266">
    <property type="entry name" value="DAO"/>
    <property type="match status" value="1"/>
</dbReference>
<reference evidence="3" key="1">
    <citation type="submission" date="2022-10" db="EMBL/GenBank/DDBJ databases">
        <title>The WGS of Solirubrobacter phytolaccae KCTC 29190.</title>
        <authorList>
            <person name="Jiang Z."/>
        </authorList>
    </citation>
    <scope>NUCLEOTIDE SEQUENCE</scope>
    <source>
        <strain evidence="3">KCTC 29190</strain>
    </source>
</reference>
<accession>A0A9X3NHQ2</accession>
<dbReference type="GO" id="GO:0016491">
    <property type="term" value="F:oxidoreductase activity"/>
    <property type="evidence" value="ECO:0007669"/>
    <property type="project" value="UniProtKB-KW"/>
</dbReference>
<proteinExistence type="predicted"/>
<dbReference type="EMBL" id="JAPDDP010000099">
    <property type="protein sequence ID" value="MDA0185130.1"/>
    <property type="molecule type" value="Genomic_DNA"/>
</dbReference>
<evidence type="ECO:0000313" key="4">
    <source>
        <dbReference type="Proteomes" id="UP001147653"/>
    </source>
</evidence>
<evidence type="ECO:0000259" key="2">
    <source>
        <dbReference type="Pfam" id="PF01266"/>
    </source>
</evidence>
<dbReference type="PANTHER" id="PTHR13847:SF287">
    <property type="entry name" value="FAD-DEPENDENT OXIDOREDUCTASE DOMAIN-CONTAINING PROTEIN 1"/>
    <property type="match status" value="1"/>
</dbReference>
<gene>
    <name evidence="3" type="ORF">OJ997_32800</name>
</gene>
<keyword evidence="1" id="KW-0560">Oxidoreductase</keyword>
<dbReference type="Gene3D" id="3.50.50.60">
    <property type="entry name" value="FAD/NAD(P)-binding domain"/>
    <property type="match status" value="1"/>
</dbReference>
<dbReference type="InterPro" id="IPR006076">
    <property type="entry name" value="FAD-dep_OxRdtase"/>
</dbReference>
<dbReference type="AlphaFoldDB" id="A0A9X3NHQ2"/>
<protein>
    <submittedName>
        <fullName evidence="3">FAD-dependent oxidoreductase</fullName>
    </submittedName>
</protein>
<feature type="domain" description="FAD dependent oxidoreductase" evidence="2">
    <location>
        <begin position="6"/>
        <end position="362"/>
    </location>
</feature>
<dbReference type="PANTHER" id="PTHR13847">
    <property type="entry name" value="SARCOSINE DEHYDROGENASE-RELATED"/>
    <property type="match status" value="1"/>
</dbReference>
<dbReference type="InterPro" id="IPR036188">
    <property type="entry name" value="FAD/NAD-bd_sf"/>
</dbReference>
<keyword evidence="4" id="KW-1185">Reference proteome</keyword>
<evidence type="ECO:0000313" key="3">
    <source>
        <dbReference type="EMBL" id="MDA0185130.1"/>
    </source>
</evidence>
<dbReference type="GO" id="GO:0005737">
    <property type="term" value="C:cytoplasm"/>
    <property type="evidence" value="ECO:0007669"/>
    <property type="project" value="TreeGrafter"/>
</dbReference>
<comment type="caution">
    <text evidence="3">The sequence shown here is derived from an EMBL/GenBank/DDBJ whole genome shotgun (WGS) entry which is preliminary data.</text>
</comment>
<dbReference type="Proteomes" id="UP001147653">
    <property type="component" value="Unassembled WGS sequence"/>
</dbReference>
<dbReference type="Gene3D" id="3.30.9.10">
    <property type="entry name" value="D-Amino Acid Oxidase, subunit A, domain 2"/>
    <property type="match status" value="1"/>
</dbReference>
<name>A0A9X3NHQ2_9ACTN</name>
<sequence>MSSSPDVVVVGAGVVGASCAYHLAAAGVRVRILDRSYVASGSSGACEGNVLAWDKELERELPLALRSADLWQSLARELPDDFEYDRKGSVVVAETEAEMIASAERAQVLAGLGVHGEVLDAAALRREEPHAAHDLPGGVLYPGDAQLEPRLATAALVKAAVALGAELTLDTEIRRIVREPSGRAVGVETSSGLITAGAVVVAAGVWTRQLLQDCGLHVPVEPRKGQIVVLERSPVVFRRKLSEAGYVAAVEGGNDAALAIAMVVESTGSGTALLGSSRQQVGFDREVDIAVAGAIAARAARFFPILRDARALRVYAGLRPLTPDHIPIIGPFAEAPNLCIATGHEGAGIGLAPATGELVADWYTGSGTQVPLSWYSPDRFAPVELAAT</sequence>